<keyword evidence="1" id="KW-0858">Xylan degradation</keyword>
<dbReference type="AlphaFoldDB" id="A0A0L7KGA4"/>
<organism evidence="1 2">
    <name type="scientific">Operophtera brumata</name>
    <name type="common">Winter moth</name>
    <name type="synonym">Phalaena brumata</name>
    <dbReference type="NCBI Taxonomy" id="104452"/>
    <lineage>
        <taxon>Eukaryota</taxon>
        <taxon>Metazoa</taxon>
        <taxon>Ecdysozoa</taxon>
        <taxon>Arthropoda</taxon>
        <taxon>Hexapoda</taxon>
        <taxon>Insecta</taxon>
        <taxon>Pterygota</taxon>
        <taxon>Neoptera</taxon>
        <taxon>Endopterygota</taxon>
        <taxon>Lepidoptera</taxon>
        <taxon>Glossata</taxon>
        <taxon>Ditrysia</taxon>
        <taxon>Geometroidea</taxon>
        <taxon>Geometridae</taxon>
        <taxon>Larentiinae</taxon>
        <taxon>Operophtera</taxon>
    </lineage>
</organism>
<keyword evidence="1" id="KW-0119">Carbohydrate metabolism</keyword>
<dbReference type="EMBL" id="JTDY01009986">
    <property type="protein sequence ID" value="KOB61934.1"/>
    <property type="molecule type" value="Genomic_DNA"/>
</dbReference>
<proteinExistence type="predicted"/>
<comment type="caution">
    <text evidence="1">The sequence shown here is derived from an EMBL/GenBank/DDBJ whole genome shotgun (WGS) entry which is preliminary data.</text>
</comment>
<keyword evidence="1" id="KW-0378">Hydrolase</keyword>
<dbReference type="GO" id="GO:0045493">
    <property type="term" value="P:xylan catabolic process"/>
    <property type="evidence" value="ECO:0007669"/>
    <property type="project" value="UniProtKB-KW"/>
</dbReference>
<reference evidence="1 2" key="1">
    <citation type="journal article" date="2015" name="Genome Biol. Evol.">
        <title>The genome of winter moth (Operophtera brumata) provides a genomic perspective on sexual dimorphism and phenology.</title>
        <authorList>
            <person name="Derks M.F."/>
            <person name="Smit S."/>
            <person name="Salis L."/>
            <person name="Schijlen E."/>
            <person name="Bossers A."/>
            <person name="Mateman C."/>
            <person name="Pijl A.S."/>
            <person name="de Ridder D."/>
            <person name="Groenen M.A."/>
            <person name="Visser M.E."/>
            <person name="Megens H.J."/>
        </authorList>
    </citation>
    <scope>NUCLEOTIDE SEQUENCE [LARGE SCALE GENOMIC DNA]</scope>
    <source>
        <strain evidence="1">WM2013NL</strain>
        <tissue evidence="1">Head and thorax</tissue>
    </source>
</reference>
<gene>
    <name evidence="1" type="ORF">OBRU01_25159</name>
</gene>
<protein>
    <submittedName>
        <fullName evidence="1">Beta-xylanase</fullName>
    </submittedName>
</protein>
<feature type="non-terminal residue" evidence="1">
    <location>
        <position position="278"/>
    </location>
</feature>
<dbReference type="Proteomes" id="UP000037510">
    <property type="component" value="Unassembled WGS sequence"/>
</dbReference>
<dbReference type="GO" id="GO:0016798">
    <property type="term" value="F:hydrolase activity, acting on glycosyl bonds"/>
    <property type="evidence" value="ECO:0007669"/>
    <property type="project" value="UniProtKB-KW"/>
</dbReference>
<evidence type="ECO:0000313" key="1">
    <source>
        <dbReference type="EMBL" id="KOB61934.1"/>
    </source>
</evidence>
<keyword evidence="1" id="KW-0326">Glycosidase</keyword>
<sequence>YYYAALNDEDTQELEIVTEEPKLKRRKSNDSLDLLFGATTRKLLSSTVSQGLRADGNAFLINADKGTRSTHLVRIEVYNLLKINKIPPKEYWKHADFKIKFYANAQDDAKLYKKLRGSRKTQRCQLQKRTTTINNPVEIQSLQQLLDRNSWLYIAEKETIPSLRCCKRRIYVWIYFLMIRQEYFYPQPCLARGLRAGVNALLTNADEGTRSTHLIKIEVFDLLFDATTRKLLTSTVSRGLRLGNVLLTNADEGIQSTHLIKIEVSNLQKLNKIRQNEH</sequence>
<keyword evidence="2" id="KW-1185">Reference proteome</keyword>
<keyword evidence="1" id="KW-0624">Polysaccharide degradation</keyword>
<name>A0A0L7KGA4_OPEBR</name>
<evidence type="ECO:0000313" key="2">
    <source>
        <dbReference type="Proteomes" id="UP000037510"/>
    </source>
</evidence>
<feature type="non-terminal residue" evidence="1">
    <location>
        <position position="1"/>
    </location>
</feature>
<accession>A0A0L7KGA4</accession>